<sequence length="134" mass="15094">MLIAAYIIYVEGRIITSPLTSLCTTLAFACIEEMHPNVESARTHVEAHFNESRTQLPGVLQITARWSFLFEIHPLRQSRWVISSAPIKSASLPVYRADLSLIECKVASVRHRDCGRSNNFNLYQTALAILHGLE</sequence>
<dbReference type="EMBL" id="JAZHXI010000003">
    <property type="protein sequence ID" value="KAL2073230.1"/>
    <property type="molecule type" value="Genomic_DNA"/>
</dbReference>
<comment type="caution">
    <text evidence="1">The sequence shown here is derived from an EMBL/GenBank/DDBJ whole genome shotgun (WGS) entry which is preliminary data.</text>
</comment>
<proteinExistence type="predicted"/>
<reference evidence="1 2" key="1">
    <citation type="journal article" date="2024" name="Commun. Biol.">
        <title>Comparative genomic analysis of thermophilic fungi reveals convergent evolutionary adaptations and gene losses.</title>
        <authorList>
            <person name="Steindorff A.S."/>
            <person name="Aguilar-Pontes M.V."/>
            <person name="Robinson A.J."/>
            <person name="Andreopoulos B."/>
            <person name="LaButti K."/>
            <person name="Kuo A."/>
            <person name="Mondo S."/>
            <person name="Riley R."/>
            <person name="Otillar R."/>
            <person name="Haridas S."/>
            <person name="Lipzen A."/>
            <person name="Grimwood J."/>
            <person name="Schmutz J."/>
            <person name="Clum A."/>
            <person name="Reid I.D."/>
            <person name="Moisan M.C."/>
            <person name="Butler G."/>
            <person name="Nguyen T.T.M."/>
            <person name="Dewar K."/>
            <person name="Conant G."/>
            <person name="Drula E."/>
            <person name="Henrissat B."/>
            <person name="Hansel C."/>
            <person name="Singer S."/>
            <person name="Hutchinson M.I."/>
            <person name="de Vries R.P."/>
            <person name="Natvig D.O."/>
            <person name="Powell A.J."/>
            <person name="Tsang A."/>
            <person name="Grigoriev I.V."/>
        </authorList>
    </citation>
    <scope>NUCLEOTIDE SEQUENCE [LARGE SCALE GENOMIC DNA]</scope>
    <source>
        <strain evidence="1 2">CBS 494.80</strain>
    </source>
</reference>
<gene>
    <name evidence="1" type="ORF">VTL71DRAFT_10554</name>
</gene>
<accession>A0ABR4CTG5</accession>
<dbReference type="Proteomes" id="UP001595075">
    <property type="component" value="Unassembled WGS sequence"/>
</dbReference>
<organism evidence="1 2">
    <name type="scientific">Oculimacula yallundae</name>
    <dbReference type="NCBI Taxonomy" id="86028"/>
    <lineage>
        <taxon>Eukaryota</taxon>
        <taxon>Fungi</taxon>
        <taxon>Dikarya</taxon>
        <taxon>Ascomycota</taxon>
        <taxon>Pezizomycotina</taxon>
        <taxon>Leotiomycetes</taxon>
        <taxon>Helotiales</taxon>
        <taxon>Ploettnerulaceae</taxon>
        <taxon>Oculimacula</taxon>
    </lineage>
</organism>
<evidence type="ECO:0000313" key="1">
    <source>
        <dbReference type="EMBL" id="KAL2073230.1"/>
    </source>
</evidence>
<evidence type="ECO:0000313" key="2">
    <source>
        <dbReference type="Proteomes" id="UP001595075"/>
    </source>
</evidence>
<protein>
    <submittedName>
        <fullName evidence="1">Uncharacterized protein</fullName>
    </submittedName>
</protein>
<name>A0ABR4CTG5_9HELO</name>
<keyword evidence="2" id="KW-1185">Reference proteome</keyword>
<feature type="non-terminal residue" evidence="1">
    <location>
        <position position="134"/>
    </location>
</feature>